<sequence>MLKPSLFLLGLASVWTHALASVTIYGQQGITIPSAIASTDAASATALASDQSWISNLAAFNNVTLTPPALPDPVPSLQFGIQLLNNAQNVGGLSIPQKGSFMGFSIEMSVVEQVIGKNSSFIQVPFLNLLATLAARAGIVTIRVGGNTQETATLVPSLPNNAMIAKDKQDASNPTETPILDFTAEMIYLLGNVSALVNARWYLGIPFNDTSNLRLQIAEAAESILGDNVLAFQVGNEPDLYADHGHRASGYNQTDYFNEFGIMVNAIQNDAQIPTRGNLVAPSLQGTWTIESVLDLGFLDAYGNDVSILSVEHYPEQNCAAAFPGGNFGPVIDPQEIFPVYLNHSSGQGIVSPYLNGAQVAVGAGKEFMMFETNTASCGGFPGVSDSFGAALWGVDFGLQMAYSNFTGALLHVGGQDVSYNPFTPPPTNLSSVKQWTIGPIFYSTLVVAEALGTTNTSRVLDLQANGANGYTPAYAIYENDALARVVLINFMTEQNGQGAYTATISVGGGETGEANETPSQVKVKYLLAPTVAEKNNITWANQTFGGRFEADGRLSGTEVIQTIQCDTTANTCDIPVPAPGIALVFVSSDAQNVADPGQAQTYATTAVTKTANTVTIDPSVLATSNGQSGADRQLSSTSKGSSSAGRTAGVAPGLTVLAMVIAGVSVIVGAGRR</sequence>
<dbReference type="InterPro" id="IPR017853">
    <property type="entry name" value="GH"/>
</dbReference>
<dbReference type="PANTHER" id="PTHR36183:SF2">
    <property type="entry name" value="BETA-GLUCURONIDASE C-TERMINAL DOMAIN-CONTAINING PROTEIN"/>
    <property type="match status" value="1"/>
</dbReference>
<dbReference type="OrthoDB" id="2796951at2759"/>
<feature type="compositionally biased region" description="Low complexity" evidence="1">
    <location>
        <begin position="636"/>
        <end position="648"/>
    </location>
</feature>
<evidence type="ECO:0000256" key="1">
    <source>
        <dbReference type="SAM" id="MobiDB-lite"/>
    </source>
</evidence>
<name>A0A1Y2IHW7_TRAC3</name>
<evidence type="ECO:0000256" key="3">
    <source>
        <dbReference type="SAM" id="SignalP"/>
    </source>
</evidence>
<dbReference type="Pfam" id="PF16862">
    <property type="entry name" value="Glyco_hydro_79C"/>
    <property type="match status" value="1"/>
</dbReference>
<reference evidence="5 6" key="1">
    <citation type="journal article" date="2015" name="Biotechnol. Biofuels">
        <title>Enhanced degradation of softwood versus hardwood by the white-rot fungus Pycnoporus coccineus.</title>
        <authorList>
            <person name="Couturier M."/>
            <person name="Navarro D."/>
            <person name="Chevret D."/>
            <person name="Henrissat B."/>
            <person name="Piumi F."/>
            <person name="Ruiz-Duenas F.J."/>
            <person name="Martinez A.T."/>
            <person name="Grigoriev I.V."/>
            <person name="Riley R."/>
            <person name="Lipzen A."/>
            <person name="Berrin J.G."/>
            <person name="Master E.R."/>
            <person name="Rosso M.N."/>
        </authorList>
    </citation>
    <scope>NUCLEOTIDE SEQUENCE [LARGE SCALE GENOMIC DNA]</scope>
    <source>
        <strain evidence="5 6">BRFM310</strain>
    </source>
</reference>
<feature type="domain" description="Beta-glucuronidase C-terminal" evidence="4">
    <location>
        <begin position="474"/>
        <end position="584"/>
    </location>
</feature>
<dbReference type="SUPFAM" id="SSF51445">
    <property type="entry name" value="(Trans)glycosidases"/>
    <property type="match status" value="1"/>
</dbReference>
<dbReference type="InterPro" id="IPR031728">
    <property type="entry name" value="GlcAase_C"/>
</dbReference>
<organism evidence="5 6">
    <name type="scientific">Trametes coccinea (strain BRFM310)</name>
    <name type="common">Pycnoporus coccineus</name>
    <dbReference type="NCBI Taxonomy" id="1353009"/>
    <lineage>
        <taxon>Eukaryota</taxon>
        <taxon>Fungi</taxon>
        <taxon>Dikarya</taxon>
        <taxon>Basidiomycota</taxon>
        <taxon>Agaricomycotina</taxon>
        <taxon>Agaricomycetes</taxon>
        <taxon>Polyporales</taxon>
        <taxon>Polyporaceae</taxon>
        <taxon>Trametes</taxon>
    </lineage>
</organism>
<keyword evidence="3" id="KW-0732">Signal</keyword>
<protein>
    <recommendedName>
        <fullName evidence="4">Beta-glucuronidase C-terminal domain-containing protein</fullName>
    </recommendedName>
</protein>
<dbReference type="Gene3D" id="3.20.20.80">
    <property type="entry name" value="Glycosidases"/>
    <property type="match status" value="1"/>
</dbReference>
<feature type="chain" id="PRO_5012643867" description="Beta-glucuronidase C-terminal domain-containing protein" evidence="3">
    <location>
        <begin position="21"/>
        <end position="674"/>
    </location>
</feature>
<dbReference type="Proteomes" id="UP000193067">
    <property type="component" value="Unassembled WGS sequence"/>
</dbReference>
<proteinExistence type="predicted"/>
<feature type="signal peptide" evidence="3">
    <location>
        <begin position="1"/>
        <end position="20"/>
    </location>
</feature>
<dbReference type="PANTHER" id="PTHR36183">
    <property type="entry name" value="BETA-GLUCURONIDASE"/>
    <property type="match status" value="1"/>
</dbReference>
<dbReference type="STRING" id="1353009.A0A1Y2IHW7"/>
<keyword evidence="2" id="KW-1133">Transmembrane helix</keyword>
<feature type="compositionally biased region" description="Polar residues" evidence="1">
    <location>
        <begin position="622"/>
        <end position="635"/>
    </location>
</feature>
<evidence type="ECO:0000256" key="2">
    <source>
        <dbReference type="SAM" id="Phobius"/>
    </source>
</evidence>
<accession>A0A1Y2IHW7</accession>
<keyword evidence="2" id="KW-0812">Transmembrane</keyword>
<evidence type="ECO:0000313" key="5">
    <source>
        <dbReference type="EMBL" id="OSD00697.1"/>
    </source>
</evidence>
<feature type="region of interest" description="Disordered" evidence="1">
    <location>
        <begin position="621"/>
        <end position="648"/>
    </location>
</feature>
<keyword evidence="6" id="KW-1185">Reference proteome</keyword>
<dbReference type="AlphaFoldDB" id="A0A1Y2IHW7"/>
<feature type="transmembrane region" description="Helical" evidence="2">
    <location>
        <begin position="650"/>
        <end position="671"/>
    </location>
</feature>
<dbReference type="EMBL" id="KZ084116">
    <property type="protein sequence ID" value="OSD00697.1"/>
    <property type="molecule type" value="Genomic_DNA"/>
</dbReference>
<dbReference type="InterPro" id="IPR052974">
    <property type="entry name" value="GH79_Enzymes"/>
</dbReference>
<evidence type="ECO:0000313" key="6">
    <source>
        <dbReference type="Proteomes" id="UP000193067"/>
    </source>
</evidence>
<evidence type="ECO:0000259" key="4">
    <source>
        <dbReference type="Pfam" id="PF16862"/>
    </source>
</evidence>
<gene>
    <name evidence="5" type="ORF">PYCCODRAFT_1437024</name>
</gene>
<keyword evidence="2" id="KW-0472">Membrane</keyword>